<keyword evidence="8 10" id="KW-0675">Receptor</keyword>
<dbReference type="PANTHER" id="PTHR21137">
    <property type="entry name" value="ODORANT RECEPTOR"/>
    <property type="match status" value="1"/>
</dbReference>
<accession>A0A6M3GXU9</accession>
<evidence type="ECO:0000256" key="5">
    <source>
        <dbReference type="ARBA" id="ARBA00022725"/>
    </source>
</evidence>
<reference evidence="11" key="1">
    <citation type="submission" date="2019-04" db="EMBL/GenBank/DDBJ databases">
        <authorList>
            <person name="Sheng S."/>
        </authorList>
    </citation>
    <scope>NUCLEOTIDE SEQUENCE</scope>
</reference>
<keyword evidence="4 10" id="KW-0812">Transmembrane</keyword>
<dbReference type="AlphaFoldDB" id="A0A6M3GXU9"/>
<comment type="subcellular location">
    <subcellularLocation>
        <location evidence="1 10">Cell membrane</location>
        <topology evidence="1 10">Multi-pass membrane protein</topology>
    </subcellularLocation>
</comment>
<evidence type="ECO:0000256" key="8">
    <source>
        <dbReference type="ARBA" id="ARBA00023170"/>
    </source>
</evidence>
<feature type="transmembrane region" description="Helical" evidence="10">
    <location>
        <begin position="43"/>
        <end position="61"/>
    </location>
</feature>
<evidence type="ECO:0000313" key="11">
    <source>
        <dbReference type="EMBL" id="QIJ45811.1"/>
    </source>
</evidence>
<evidence type="ECO:0000256" key="10">
    <source>
        <dbReference type="RuleBase" id="RU351113"/>
    </source>
</evidence>
<proteinExistence type="evidence at transcript level"/>
<dbReference type="GO" id="GO:0004984">
    <property type="term" value="F:olfactory receptor activity"/>
    <property type="evidence" value="ECO:0007669"/>
    <property type="project" value="InterPro"/>
</dbReference>
<protein>
    <recommendedName>
        <fullName evidence="10">Odorant receptor</fullName>
    </recommendedName>
</protein>
<evidence type="ECO:0000256" key="4">
    <source>
        <dbReference type="ARBA" id="ARBA00022692"/>
    </source>
</evidence>
<evidence type="ECO:0000256" key="1">
    <source>
        <dbReference type="ARBA" id="ARBA00004651"/>
    </source>
</evidence>
<comment type="caution">
    <text evidence="10">Lacks conserved residue(s) required for the propagation of feature annotation.</text>
</comment>
<feature type="transmembrane region" description="Helical" evidence="10">
    <location>
        <begin position="132"/>
        <end position="156"/>
    </location>
</feature>
<keyword evidence="5 10" id="KW-0552">Olfaction</keyword>
<dbReference type="GO" id="GO:0007165">
    <property type="term" value="P:signal transduction"/>
    <property type="evidence" value="ECO:0007669"/>
    <property type="project" value="UniProtKB-KW"/>
</dbReference>
<dbReference type="Pfam" id="PF02949">
    <property type="entry name" value="7tm_6"/>
    <property type="match status" value="1"/>
</dbReference>
<feature type="transmembrane region" description="Helical" evidence="10">
    <location>
        <begin position="302"/>
        <end position="322"/>
    </location>
</feature>
<keyword evidence="7 10" id="KW-0472">Membrane</keyword>
<evidence type="ECO:0000256" key="9">
    <source>
        <dbReference type="ARBA" id="ARBA00023224"/>
    </source>
</evidence>
<organism evidence="11">
    <name type="scientific">Glyphodes pyloalis</name>
    <name type="common">Lesser mulberry snout moth</name>
    <dbReference type="NCBI Taxonomy" id="1242752"/>
    <lineage>
        <taxon>Eukaryota</taxon>
        <taxon>Metazoa</taxon>
        <taxon>Ecdysozoa</taxon>
        <taxon>Arthropoda</taxon>
        <taxon>Hexapoda</taxon>
        <taxon>Insecta</taxon>
        <taxon>Pterygota</taxon>
        <taxon>Neoptera</taxon>
        <taxon>Endopterygota</taxon>
        <taxon>Lepidoptera</taxon>
        <taxon>Glossata</taxon>
        <taxon>Ditrysia</taxon>
        <taxon>Pyraloidea</taxon>
        <taxon>Crambidae</taxon>
        <taxon>Spilomelinae</taxon>
        <taxon>Glyphodes</taxon>
    </lineage>
</organism>
<keyword evidence="3 10" id="KW-0716">Sensory transduction</keyword>
<dbReference type="GO" id="GO:0005549">
    <property type="term" value="F:odorant binding"/>
    <property type="evidence" value="ECO:0007669"/>
    <property type="project" value="InterPro"/>
</dbReference>
<feature type="transmembrane region" description="Helical" evidence="10">
    <location>
        <begin position="81"/>
        <end position="99"/>
    </location>
</feature>
<keyword evidence="2" id="KW-1003">Cell membrane</keyword>
<dbReference type="SMR" id="A0A6M3GXU9"/>
<feature type="transmembrane region" description="Helical" evidence="10">
    <location>
        <begin position="191"/>
        <end position="214"/>
    </location>
</feature>
<keyword evidence="9 10" id="KW-0807">Transducer</keyword>
<sequence length="399" mass="45799">MDVSLRKSHPQKHFMRIMCKSIYFLGMGDFWYEETKRSKTHKIVYAVYAVAVNGLLILNTLNELLANLRTDLTTKEKNDLLQFSMAHPALSAKFVFLILKKKKAKVLIERLVEGSASIFTSLEIEKQSVKKVIWYIATLAVVTYGTLFTATMDVFLTHKKEGIPLRIEVTLIPVPSQTGFFACILKYIVEFHWWLLVTNMLIVDGMAFTTLIFMSYKFRLVCMYFDELRIKTRSNLKTKDDKERAKEFQKSFITGIKLHEDALWCSRNVQICMGNIYGVQIIETITLLVVCLIKLVNLERSMMFLLASFFYIACLLTLNGAYMMAAGDVTYEAAQLSDSMFHSGWELVRTSRQFRTLAVLAIQSSHRPVHMTAFGVITLSHSNLISVIRSSYSFFAVMY</sequence>
<evidence type="ECO:0000256" key="7">
    <source>
        <dbReference type="ARBA" id="ARBA00023136"/>
    </source>
</evidence>
<dbReference type="InterPro" id="IPR004117">
    <property type="entry name" value="7tm6_olfct_rcpt"/>
</dbReference>
<name>A0A6M3GXU9_GLYPY</name>
<keyword evidence="6 10" id="KW-1133">Transmembrane helix</keyword>
<evidence type="ECO:0000256" key="2">
    <source>
        <dbReference type="ARBA" id="ARBA00022475"/>
    </source>
</evidence>
<dbReference type="PANTHER" id="PTHR21137:SF35">
    <property type="entry name" value="ODORANT RECEPTOR 19A-RELATED"/>
    <property type="match status" value="1"/>
</dbReference>
<evidence type="ECO:0000256" key="6">
    <source>
        <dbReference type="ARBA" id="ARBA00022989"/>
    </source>
</evidence>
<comment type="similarity">
    <text evidence="10">Belongs to the insect chemoreceptor superfamily. Heteromeric odorant receptor channel (TC 1.A.69) family.</text>
</comment>
<dbReference type="EMBL" id="MK821024">
    <property type="protein sequence ID" value="QIJ45811.1"/>
    <property type="molecule type" value="mRNA"/>
</dbReference>
<gene>
    <name evidence="11" type="primary">OR33</name>
</gene>
<dbReference type="GO" id="GO:0005886">
    <property type="term" value="C:plasma membrane"/>
    <property type="evidence" value="ECO:0007669"/>
    <property type="project" value="UniProtKB-SubCell"/>
</dbReference>
<feature type="transmembrane region" description="Helical" evidence="10">
    <location>
        <begin position="276"/>
        <end position="296"/>
    </location>
</feature>
<evidence type="ECO:0000256" key="3">
    <source>
        <dbReference type="ARBA" id="ARBA00022606"/>
    </source>
</evidence>